<evidence type="ECO:0008006" key="4">
    <source>
        <dbReference type="Google" id="ProtNLM"/>
    </source>
</evidence>
<proteinExistence type="predicted"/>
<accession>A0AA38S4F5</accession>
<name>A0AA38S4F5_9ASTR</name>
<feature type="region of interest" description="Disordered" evidence="1">
    <location>
        <begin position="1"/>
        <end position="26"/>
    </location>
</feature>
<dbReference type="PANTHER" id="PTHR45023">
    <property type="match status" value="1"/>
</dbReference>
<evidence type="ECO:0000313" key="2">
    <source>
        <dbReference type="EMBL" id="KAJ9535494.1"/>
    </source>
</evidence>
<dbReference type="AlphaFoldDB" id="A0AA38S4F5"/>
<feature type="region of interest" description="Disordered" evidence="1">
    <location>
        <begin position="131"/>
        <end position="179"/>
    </location>
</feature>
<evidence type="ECO:0000313" key="3">
    <source>
        <dbReference type="Proteomes" id="UP001172457"/>
    </source>
</evidence>
<feature type="compositionally biased region" description="Basic and acidic residues" evidence="1">
    <location>
        <begin position="147"/>
        <end position="158"/>
    </location>
</feature>
<feature type="compositionally biased region" description="Gly residues" evidence="1">
    <location>
        <begin position="12"/>
        <end position="25"/>
    </location>
</feature>
<organism evidence="2 3">
    <name type="scientific">Centaurea solstitialis</name>
    <name type="common">yellow star-thistle</name>
    <dbReference type="NCBI Taxonomy" id="347529"/>
    <lineage>
        <taxon>Eukaryota</taxon>
        <taxon>Viridiplantae</taxon>
        <taxon>Streptophyta</taxon>
        <taxon>Embryophyta</taxon>
        <taxon>Tracheophyta</taxon>
        <taxon>Spermatophyta</taxon>
        <taxon>Magnoliopsida</taxon>
        <taxon>eudicotyledons</taxon>
        <taxon>Gunneridae</taxon>
        <taxon>Pentapetalae</taxon>
        <taxon>asterids</taxon>
        <taxon>campanulids</taxon>
        <taxon>Asterales</taxon>
        <taxon>Asteraceae</taxon>
        <taxon>Carduoideae</taxon>
        <taxon>Cardueae</taxon>
        <taxon>Centaureinae</taxon>
        <taxon>Centaurea</taxon>
    </lineage>
</organism>
<keyword evidence="3" id="KW-1185">Reference proteome</keyword>
<comment type="caution">
    <text evidence="2">The sequence shown here is derived from an EMBL/GenBank/DDBJ whole genome shotgun (WGS) entry which is preliminary data.</text>
</comment>
<sequence>MNPNNTSRGAGCSRGRGSRGTGRLRGGSRAQFWKAIERSFYERLGTTPYRTYHQMSTKWAALTKKILIFNVIYNNIMNIRPSGQRDLELLQTAHSRYQALEKHVFPHEDAWEILRHCRKWATVLLMSGSSSRSTKHTRKSGSSDAHFGGDDDEVHKEIPQPQRPIGRGKEKKATRSKGW</sequence>
<dbReference type="PANTHER" id="PTHR45023:SF13">
    <property type="entry name" value="PUTATIVE-RELATED"/>
    <property type="match status" value="1"/>
</dbReference>
<gene>
    <name evidence="2" type="ORF">OSB04_un001381</name>
</gene>
<dbReference type="EMBL" id="JARYMX010000225">
    <property type="protein sequence ID" value="KAJ9535494.1"/>
    <property type="molecule type" value="Genomic_DNA"/>
</dbReference>
<evidence type="ECO:0000256" key="1">
    <source>
        <dbReference type="SAM" id="MobiDB-lite"/>
    </source>
</evidence>
<reference evidence="2" key="1">
    <citation type="submission" date="2023-03" db="EMBL/GenBank/DDBJ databases">
        <title>Chromosome-scale reference genome and RAD-based genetic map of yellow starthistle (Centaurea solstitialis) reveal putative structural variation and QTLs associated with invader traits.</title>
        <authorList>
            <person name="Reatini B."/>
            <person name="Cang F.A."/>
            <person name="Jiang Q."/>
            <person name="Mckibben M.T.W."/>
            <person name="Barker M.S."/>
            <person name="Rieseberg L.H."/>
            <person name="Dlugosch K.M."/>
        </authorList>
    </citation>
    <scope>NUCLEOTIDE SEQUENCE</scope>
    <source>
        <strain evidence="2">CAN-66</strain>
        <tissue evidence="2">Leaf</tissue>
    </source>
</reference>
<protein>
    <recommendedName>
        <fullName evidence="4">No apical meristem-associated C-terminal domain-containing protein</fullName>
    </recommendedName>
</protein>
<dbReference type="Proteomes" id="UP001172457">
    <property type="component" value="Unassembled WGS sequence"/>
</dbReference>